<sequence length="91" mass="10286">MNCLSVIVLLGCAGCGAVIRSRGGPRCVSMGLFFFLSRKICSFNIFPSTRRKKKEKGFCFKLIEIDTDYVFFLHLILLSDLSPVSKRRVSF</sequence>
<feature type="chain" id="PRO_5013096097" description="Secreted protein" evidence="1">
    <location>
        <begin position="18"/>
        <end position="91"/>
    </location>
</feature>
<organism evidence="2 3">
    <name type="scientific">Lobosporangium transversale</name>
    <dbReference type="NCBI Taxonomy" id="64571"/>
    <lineage>
        <taxon>Eukaryota</taxon>
        <taxon>Fungi</taxon>
        <taxon>Fungi incertae sedis</taxon>
        <taxon>Mucoromycota</taxon>
        <taxon>Mortierellomycotina</taxon>
        <taxon>Mortierellomycetes</taxon>
        <taxon>Mortierellales</taxon>
        <taxon>Mortierellaceae</taxon>
        <taxon>Lobosporangium</taxon>
    </lineage>
</organism>
<dbReference type="Proteomes" id="UP000193648">
    <property type="component" value="Unassembled WGS sequence"/>
</dbReference>
<keyword evidence="3" id="KW-1185">Reference proteome</keyword>
<protein>
    <recommendedName>
        <fullName evidence="4">Secreted protein</fullName>
    </recommendedName>
</protein>
<dbReference type="InParanoid" id="A0A1Y2GC71"/>
<accession>A0A1Y2GC71</accession>
<proteinExistence type="predicted"/>
<dbReference type="RefSeq" id="XP_021877685.1">
    <property type="nucleotide sequence ID" value="XM_022019679.1"/>
</dbReference>
<reference evidence="2 3" key="1">
    <citation type="submission" date="2016-07" db="EMBL/GenBank/DDBJ databases">
        <title>Pervasive Adenine N6-methylation of Active Genes in Fungi.</title>
        <authorList>
            <consortium name="DOE Joint Genome Institute"/>
            <person name="Mondo S.J."/>
            <person name="Dannebaum R.O."/>
            <person name="Kuo R.C."/>
            <person name="Labutti K."/>
            <person name="Haridas S."/>
            <person name="Kuo A."/>
            <person name="Salamov A."/>
            <person name="Ahrendt S.R."/>
            <person name="Lipzen A."/>
            <person name="Sullivan W."/>
            <person name="Andreopoulos W.B."/>
            <person name="Clum A."/>
            <person name="Lindquist E."/>
            <person name="Daum C."/>
            <person name="Ramamoorthy G.K."/>
            <person name="Gryganskyi A."/>
            <person name="Culley D."/>
            <person name="Magnuson J.K."/>
            <person name="James T.Y."/>
            <person name="O'Malley M.A."/>
            <person name="Stajich J.E."/>
            <person name="Spatafora J.W."/>
            <person name="Visel A."/>
            <person name="Grigoriev I.V."/>
        </authorList>
    </citation>
    <scope>NUCLEOTIDE SEQUENCE [LARGE SCALE GENOMIC DNA]</scope>
    <source>
        <strain evidence="2 3">NRRL 3116</strain>
    </source>
</reference>
<name>A0A1Y2GC71_9FUNG</name>
<dbReference type="AlphaFoldDB" id="A0A1Y2GC71"/>
<evidence type="ECO:0000256" key="1">
    <source>
        <dbReference type="SAM" id="SignalP"/>
    </source>
</evidence>
<evidence type="ECO:0008006" key="4">
    <source>
        <dbReference type="Google" id="ProtNLM"/>
    </source>
</evidence>
<evidence type="ECO:0000313" key="3">
    <source>
        <dbReference type="Proteomes" id="UP000193648"/>
    </source>
</evidence>
<keyword evidence="1" id="KW-0732">Signal</keyword>
<dbReference type="GeneID" id="33561524"/>
<feature type="signal peptide" evidence="1">
    <location>
        <begin position="1"/>
        <end position="17"/>
    </location>
</feature>
<gene>
    <name evidence="2" type="ORF">BCR41DRAFT_165392</name>
</gene>
<dbReference type="EMBL" id="MCFF01000044">
    <property type="protein sequence ID" value="ORZ06764.1"/>
    <property type="molecule type" value="Genomic_DNA"/>
</dbReference>
<comment type="caution">
    <text evidence="2">The sequence shown here is derived from an EMBL/GenBank/DDBJ whole genome shotgun (WGS) entry which is preliminary data.</text>
</comment>
<evidence type="ECO:0000313" key="2">
    <source>
        <dbReference type="EMBL" id="ORZ06764.1"/>
    </source>
</evidence>